<comment type="subcellular location">
    <subcellularLocation>
        <location evidence="1 11">Bacterial flagellum basal body</location>
    </subcellularLocation>
    <subcellularLocation>
        <location evidence="2 11">Cell inner membrane</location>
        <topology evidence="2 11">Peripheral membrane protein</topology>
        <orientation evidence="2 11">Cytoplasmic side</orientation>
    </subcellularLocation>
</comment>
<keyword evidence="15" id="KW-0282">Flagellum</keyword>
<evidence type="ECO:0000256" key="5">
    <source>
        <dbReference type="ARBA" id="ARBA00022475"/>
    </source>
</evidence>
<keyword evidence="15" id="KW-0969">Cilium</keyword>
<evidence type="ECO:0000259" key="12">
    <source>
        <dbReference type="Pfam" id="PF01706"/>
    </source>
</evidence>
<dbReference type="Pfam" id="PF14841">
    <property type="entry name" value="FliG_M"/>
    <property type="match status" value="1"/>
</dbReference>
<dbReference type="InterPro" id="IPR000090">
    <property type="entry name" value="Flg_Motor_Flig"/>
</dbReference>
<evidence type="ECO:0000259" key="14">
    <source>
        <dbReference type="Pfam" id="PF14842"/>
    </source>
</evidence>
<dbReference type="FunFam" id="1.10.220.30:FF:000001">
    <property type="entry name" value="Flagellar motor switch protein FliG"/>
    <property type="match status" value="1"/>
</dbReference>
<dbReference type="PATRIC" id="fig|1590043.3.peg.1262"/>
<organism evidence="15">
    <name type="scientific">Candidatus Berkiella aquae</name>
    <dbReference type="NCBI Taxonomy" id="295108"/>
    <lineage>
        <taxon>Bacteria</taxon>
        <taxon>Pseudomonadati</taxon>
        <taxon>Pseudomonadota</taxon>
        <taxon>Gammaproteobacteria</taxon>
        <taxon>Candidatus Berkiellales</taxon>
        <taxon>Candidatus Berkiellaceae</taxon>
        <taxon>Candidatus Berkiella</taxon>
    </lineage>
</organism>
<dbReference type="RefSeq" id="WP_075065878.1">
    <property type="nucleotide sequence ID" value="NZ_LKAJ02000001.1"/>
</dbReference>
<evidence type="ECO:0000313" key="16">
    <source>
        <dbReference type="EMBL" id="MCS5711425.1"/>
    </source>
</evidence>
<name>A0A0Q9YLA1_9GAMM</name>
<dbReference type="PIRSF" id="PIRSF003161">
    <property type="entry name" value="FliG"/>
    <property type="match status" value="1"/>
</dbReference>
<keyword evidence="7 11" id="KW-0283">Flagellar rotation</keyword>
<evidence type="ECO:0000256" key="4">
    <source>
        <dbReference type="ARBA" id="ARBA00021870"/>
    </source>
</evidence>
<evidence type="ECO:0000259" key="13">
    <source>
        <dbReference type="Pfam" id="PF14841"/>
    </source>
</evidence>
<feature type="domain" description="Flagellar motor switch protein FliG N-terminal" evidence="14">
    <location>
        <begin position="9"/>
        <end position="107"/>
    </location>
</feature>
<dbReference type="InterPro" id="IPR032779">
    <property type="entry name" value="FliG_M"/>
</dbReference>
<keyword evidence="17" id="KW-1185">Reference proteome</keyword>
<comment type="caution">
    <text evidence="15">The sequence shown here is derived from an EMBL/GenBank/DDBJ whole genome shotgun (WGS) entry which is preliminary data.</text>
</comment>
<dbReference type="NCBIfam" id="TIGR00207">
    <property type="entry name" value="fliG"/>
    <property type="match status" value="1"/>
</dbReference>
<dbReference type="InterPro" id="IPR011002">
    <property type="entry name" value="FliG_a-hlx"/>
</dbReference>
<dbReference type="InterPro" id="IPR023087">
    <property type="entry name" value="Flg_Motor_Flig_C"/>
</dbReference>
<dbReference type="GO" id="GO:0005886">
    <property type="term" value="C:plasma membrane"/>
    <property type="evidence" value="ECO:0007669"/>
    <property type="project" value="UniProtKB-SubCell"/>
</dbReference>
<evidence type="ECO:0000313" key="15">
    <source>
        <dbReference type="EMBL" id="KRG21494.1"/>
    </source>
</evidence>
<evidence type="ECO:0000256" key="10">
    <source>
        <dbReference type="ARBA" id="ARBA00025598"/>
    </source>
</evidence>
<dbReference type="GO" id="GO:0071973">
    <property type="term" value="P:bacterial-type flagellum-dependent cell motility"/>
    <property type="evidence" value="ECO:0007669"/>
    <property type="project" value="InterPro"/>
</dbReference>
<dbReference type="PANTHER" id="PTHR30534:SF0">
    <property type="entry name" value="FLAGELLAR MOTOR SWITCH PROTEIN FLIG"/>
    <property type="match status" value="1"/>
</dbReference>
<keyword evidence="15" id="KW-0966">Cell projection</keyword>
<dbReference type="InterPro" id="IPR028263">
    <property type="entry name" value="FliG_N"/>
</dbReference>
<dbReference type="Gene3D" id="1.10.220.30">
    <property type="match status" value="3"/>
</dbReference>
<evidence type="ECO:0000256" key="6">
    <source>
        <dbReference type="ARBA" id="ARBA00022500"/>
    </source>
</evidence>
<accession>A0A0Q9YLA1</accession>
<evidence type="ECO:0000256" key="7">
    <source>
        <dbReference type="ARBA" id="ARBA00022779"/>
    </source>
</evidence>
<evidence type="ECO:0000313" key="17">
    <source>
        <dbReference type="Proteomes" id="UP000051497"/>
    </source>
</evidence>
<comment type="function">
    <text evidence="10 11">FliG is one of three proteins (FliG, FliN, FliM) that forms the rotor-mounted switch complex (C ring), located at the base of the basal body. This complex interacts with the CheY and CheZ chemotaxis proteins, in addition to contacting components of the motor that determine the direction of flagellar rotation.</text>
</comment>
<evidence type="ECO:0000256" key="8">
    <source>
        <dbReference type="ARBA" id="ARBA00023136"/>
    </source>
</evidence>
<proteinExistence type="inferred from homology"/>
<dbReference type="PRINTS" id="PR00954">
    <property type="entry name" value="FLGMOTORFLIG"/>
</dbReference>
<dbReference type="SUPFAM" id="SSF48029">
    <property type="entry name" value="FliG"/>
    <property type="match status" value="2"/>
</dbReference>
<dbReference type="GO" id="GO:0009425">
    <property type="term" value="C:bacterial-type flagellum basal body"/>
    <property type="evidence" value="ECO:0007669"/>
    <property type="project" value="UniProtKB-SubCell"/>
</dbReference>
<dbReference type="EMBL" id="LKAJ01000004">
    <property type="protein sequence ID" value="KRG21494.1"/>
    <property type="molecule type" value="Genomic_DNA"/>
</dbReference>
<feature type="domain" description="Flagellar motor switch protein FliG middle" evidence="13">
    <location>
        <begin position="118"/>
        <end position="188"/>
    </location>
</feature>
<keyword evidence="9 11" id="KW-0975">Bacterial flagellum</keyword>
<comment type="similarity">
    <text evidence="3 11">Belongs to the FliG family.</text>
</comment>
<dbReference type="EMBL" id="LKAJ02000001">
    <property type="protein sequence ID" value="MCS5711425.1"/>
    <property type="molecule type" value="Genomic_DNA"/>
</dbReference>
<dbReference type="OrthoDB" id="9780302at2"/>
<dbReference type="PANTHER" id="PTHR30534">
    <property type="entry name" value="FLAGELLAR MOTOR SWITCH PROTEIN FLIG"/>
    <property type="match status" value="1"/>
</dbReference>
<dbReference type="GO" id="GO:0003774">
    <property type="term" value="F:cytoskeletal motor activity"/>
    <property type="evidence" value="ECO:0007669"/>
    <property type="project" value="InterPro"/>
</dbReference>
<keyword evidence="11" id="KW-0997">Cell inner membrane</keyword>
<gene>
    <name evidence="15" type="primary">fliG</name>
    <name evidence="16" type="ORF">HT99x_008255</name>
    <name evidence="15" type="ORF">HT99x_01246</name>
</gene>
<reference evidence="16" key="2">
    <citation type="journal article" date="2016" name="Genome Announc.">
        <title>Draft Genome Sequences of Two Novel Amoeba-Resistant Intranuclear Bacteria, 'Candidatus Berkiella cookevillensis' and 'Candidatus Berkiella aquae'.</title>
        <authorList>
            <person name="Mehari Y.T."/>
            <person name="Arivett B.A."/>
            <person name="Farone A.L."/>
            <person name="Gunderson J.H."/>
            <person name="Farone M.B."/>
        </authorList>
    </citation>
    <scope>NUCLEOTIDE SEQUENCE</scope>
    <source>
        <strain evidence="16">HT99</strain>
    </source>
</reference>
<sequence>MRKAASDEGAHKAAIFLMSVSSEDAAKLLKFLGPKEVHKLGVSMAALENVDNKTVTQIYSEFIVEAESKTSIGLNKDEQIRKVFVTALGEDKANNVIDKILIGGNTKGLDSLKWMDAKAIADIIRDEHPQIQAIILSYLDPDHAAEVLNSLDEKVRIDLVMRISMQDSIQPAAIDELNSVMEKQVSNIIMNQTKTIGGIKRAADILNFVSGDVETTILGAVKERDEELANQIQDLMFIFDNIKSIDDRGIQMLLREVKTDTLVIALKAADNEIKDKIFKNMSKRAGELLKDDLEVKGPVRISEVEAAQKEILMIAKSLADQGKIMMGNKSEEMV</sequence>
<dbReference type="Pfam" id="PF14842">
    <property type="entry name" value="FliG_N"/>
    <property type="match status" value="1"/>
</dbReference>
<reference evidence="15" key="1">
    <citation type="submission" date="2015-09" db="EMBL/GenBank/DDBJ databases">
        <title>Draft Genome Sequences of Two Novel Amoeba-resistant Intranuclear Bacteria, Candidatus Berkiella cookevillensis and Candidatus Berkiella aquae.</title>
        <authorList>
            <person name="Mehari Y.T."/>
            <person name="Arivett B.A."/>
            <person name="Farone A.L."/>
            <person name="Gunderson J.H."/>
            <person name="Farone M.B."/>
        </authorList>
    </citation>
    <scope>NUCLEOTIDE SEQUENCE [LARGE SCALE GENOMIC DNA]</scope>
    <source>
        <strain evidence="15">HT99</strain>
    </source>
</reference>
<evidence type="ECO:0000256" key="3">
    <source>
        <dbReference type="ARBA" id="ARBA00010299"/>
    </source>
</evidence>
<evidence type="ECO:0000256" key="9">
    <source>
        <dbReference type="ARBA" id="ARBA00023143"/>
    </source>
</evidence>
<dbReference type="Proteomes" id="UP000051497">
    <property type="component" value="Unassembled WGS sequence"/>
</dbReference>
<reference evidence="16" key="3">
    <citation type="submission" date="2021-06" db="EMBL/GenBank/DDBJ databases">
        <title>Genomic Description and Analysis of Intracellular Bacteria, Candidatus Berkiella cookevillensis and Candidatus Berkiella aquae.</title>
        <authorList>
            <person name="Kidane D.T."/>
            <person name="Mehari Y.T."/>
            <person name="Rice F.C."/>
            <person name="Arivett B.A."/>
            <person name="Farone A.L."/>
            <person name="Berk S.G."/>
            <person name="Farone M.B."/>
        </authorList>
    </citation>
    <scope>NUCLEOTIDE SEQUENCE</scope>
    <source>
        <strain evidence="16">HT99</strain>
    </source>
</reference>
<keyword evidence="6 11" id="KW-0145">Chemotaxis</keyword>
<evidence type="ECO:0000256" key="2">
    <source>
        <dbReference type="ARBA" id="ARBA00004515"/>
    </source>
</evidence>
<feature type="domain" description="Flagellar motor switch protein FliG C-terminal" evidence="12">
    <location>
        <begin position="221"/>
        <end position="326"/>
    </location>
</feature>
<keyword evidence="5 11" id="KW-1003">Cell membrane</keyword>
<protein>
    <recommendedName>
        <fullName evidence="4 11">Flagellar motor switch protein FliG</fullName>
    </recommendedName>
</protein>
<dbReference type="GO" id="GO:0006935">
    <property type="term" value="P:chemotaxis"/>
    <property type="evidence" value="ECO:0007669"/>
    <property type="project" value="UniProtKB-KW"/>
</dbReference>
<dbReference type="Pfam" id="PF01706">
    <property type="entry name" value="FliG_C"/>
    <property type="match status" value="1"/>
</dbReference>
<evidence type="ECO:0000256" key="1">
    <source>
        <dbReference type="ARBA" id="ARBA00004117"/>
    </source>
</evidence>
<dbReference type="AlphaFoldDB" id="A0A0Q9YLA1"/>
<dbReference type="STRING" id="295108.HT99x_01246"/>
<keyword evidence="8 11" id="KW-0472">Membrane</keyword>
<evidence type="ECO:0000256" key="11">
    <source>
        <dbReference type="PIRNR" id="PIRNR003161"/>
    </source>
</evidence>